<dbReference type="EMBL" id="BAABKZ010000001">
    <property type="protein sequence ID" value="GAA5089111.1"/>
    <property type="molecule type" value="Genomic_DNA"/>
</dbReference>
<gene>
    <name evidence="3" type="ORF">GCM10025760_12530</name>
</gene>
<accession>A0ABP9M4J7</accession>
<dbReference type="Pfam" id="PF04167">
    <property type="entry name" value="DUF402"/>
    <property type="match status" value="1"/>
</dbReference>
<dbReference type="RefSeq" id="WP_194413062.1">
    <property type="nucleotide sequence ID" value="NZ_BAABKZ010000001.1"/>
</dbReference>
<feature type="domain" description="DUF402" evidence="2">
    <location>
        <begin position="50"/>
        <end position="167"/>
    </location>
</feature>
<organism evidence="3 4">
    <name type="scientific">Microbacterium yannicii</name>
    <dbReference type="NCBI Taxonomy" id="671622"/>
    <lineage>
        <taxon>Bacteria</taxon>
        <taxon>Bacillati</taxon>
        <taxon>Actinomycetota</taxon>
        <taxon>Actinomycetes</taxon>
        <taxon>Micrococcales</taxon>
        <taxon>Microbacteriaceae</taxon>
        <taxon>Microbacterium</taxon>
    </lineage>
</organism>
<dbReference type="Gene3D" id="2.40.380.10">
    <property type="entry name" value="FomD-like"/>
    <property type="match status" value="1"/>
</dbReference>
<dbReference type="InterPro" id="IPR007295">
    <property type="entry name" value="DUF402"/>
</dbReference>
<reference evidence="4" key="1">
    <citation type="journal article" date="2019" name="Int. J. Syst. Evol. Microbiol.">
        <title>The Global Catalogue of Microorganisms (GCM) 10K type strain sequencing project: providing services to taxonomists for standard genome sequencing and annotation.</title>
        <authorList>
            <consortium name="The Broad Institute Genomics Platform"/>
            <consortium name="The Broad Institute Genome Sequencing Center for Infectious Disease"/>
            <person name="Wu L."/>
            <person name="Ma J."/>
        </authorList>
    </citation>
    <scope>NUCLEOTIDE SEQUENCE [LARGE SCALE GENOMIC DNA]</scope>
    <source>
        <strain evidence="4">JCM 18959</strain>
    </source>
</reference>
<evidence type="ECO:0000256" key="1">
    <source>
        <dbReference type="SAM" id="MobiDB-lite"/>
    </source>
</evidence>
<feature type="region of interest" description="Disordered" evidence="1">
    <location>
        <begin position="201"/>
        <end position="220"/>
    </location>
</feature>
<evidence type="ECO:0000313" key="4">
    <source>
        <dbReference type="Proteomes" id="UP001501407"/>
    </source>
</evidence>
<evidence type="ECO:0000259" key="2">
    <source>
        <dbReference type="Pfam" id="PF04167"/>
    </source>
</evidence>
<dbReference type="InterPro" id="IPR035930">
    <property type="entry name" value="FomD-like_sf"/>
</dbReference>
<keyword evidence="4" id="KW-1185">Reference proteome</keyword>
<evidence type="ECO:0000313" key="3">
    <source>
        <dbReference type="EMBL" id="GAA5089111.1"/>
    </source>
</evidence>
<comment type="caution">
    <text evidence="3">The sequence shown here is derived from an EMBL/GenBank/DDBJ whole genome shotgun (WGS) entry which is preliminary data.</text>
</comment>
<sequence length="220" mass="23954">MTADADAQHSSVPAERPAPGAPLQFRWTKWDGGDHWVNDGIYLGSDRWGDWIGQPDGWRNVRPGLEFVADGPNVTLLPPSGDYAMTVHGSPRRVRIYIDIAWDVHWENREPRGIDMDLDVVKAIDGRGLFIDDRDEWDEHRVAYGYPIDVVERLDALALDLERRVAAAEAPFDDATPNAWLARLAAYDGVAPPPPVSFPAAADAAAAGAAADPARPGSAA</sequence>
<name>A0ABP9M4J7_9MICO</name>
<feature type="region of interest" description="Disordered" evidence="1">
    <location>
        <begin position="1"/>
        <end position="20"/>
    </location>
</feature>
<proteinExistence type="predicted"/>
<protein>
    <recommendedName>
        <fullName evidence="2">DUF402 domain-containing protein</fullName>
    </recommendedName>
</protein>
<dbReference type="Proteomes" id="UP001501407">
    <property type="component" value="Unassembled WGS sequence"/>
</dbReference>
<dbReference type="SUPFAM" id="SSF159234">
    <property type="entry name" value="FomD-like"/>
    <property type="match status" value="1"/>
</dbReference>